<sequence length="127" mass="13264">MLGHQSHADGPRAGARVGLSVDALDPAVEREDASDRRPHVAPVVHVDADVDESTLGALADAHPDGDARSGAEVGAQVLAQGLKGLDRGERDAGDVGHCRLLLLAGGCSLQPSVYRTTRNTTQAERER</sequence>
<protein>
    <submittedName>
        <fullName evidence="2">Uncharacterized protein</fullName>
    </submittedName>
</protein>
<reference evidence="2" key="1">
    <citation type="journal article" date="2015" name="Front. Microbiol.">
        <title>Combining genomic sequencing methods to explore viral diversity and reveal potential virus-host interactions.</title>
        <authorList>
            <person name="Chow C.E."/>
            <person name="Winget D.M."/>
            <person name="White R.A.III."/>
            <person name="Hallam S.J."/>
            <person name="Suttle C.A."/>
        </authorList>
    </citation>
    <scope>NUCLEOTIDE SEQUENCE</scope>
    <source>
        <strain evidence="2">Oxic1_6</strain>
    </source>
</reference>
<accession>A0A0F7L971</accession>
<name>A0A0F7L971_9VIRU</name>
<feature type="compositionally biased region" description="Basic and acidic residues" evidence="1">
    <location>
        <begin position="27"/>
        <end position="38"/>
    </location>
</feature>
<feature type="region of interest" description="Disordered" evidence="1">
    <location>
        <begin position="1"/>
        <end position="46"/>
    </location>
</feature>
<reference evidence="2" key="2">
    <citation type="submission" date="2015-03" db="EMBL/GenBank/DDBJ databases">
        <authorList>
            <person name="Chow C.-E.T."/>
            <person name="Winget D.M."/>
            <person name="White R.A.III."/>
            <person name="Hallam S.J."/>
            <person name="Suttle C.A."/>
        </authorList>
    </citation>
    <scope>NUCLEOTIDE SEQUENCE</scope>
    <source>
        <strain evidence="2">Oxic1_6</strain>
    </source>
</reference>
<dbReference type="EMBL" id="KR029601">
    <property type="protein sequence ID" value="AKH48128.1"/>
    <property type="molecule type" value="Genomic_DNA"/>
</dbReference>
<proteinExistence type="predicted"/>
<feature type="compositionally biased region" description="Basic and acidic residues" evidence="1">
    <location>
        <begin position="1"/>
        <end position="10"/>
    </location>
</feature>
<evidence type="ECO:0000313" key="2">
    <source>
        <dbReference type="EMBL" id="AKH48128.1"/>
    </source>
</evidence>
<evidence type="ECO:0000256" key="1">
    <source>
        <dbReference type="SAM" id="MobiDB-lite"/>
    </source>
</evidence>
<organism evidence="2">
    <name type="scientific">uncultured marine virus</name>
    <dbReference type="NCBI Taxonomy" id="186617"/>
    <lineage>
        <taxon>Viruses</taxon>
        <taxon>environmental samples</taxon>
    </lineage>
</organism>